<dbReference type="RefSeq" id="WP_173780580.1">
    <property type="nucleotide sequence ID" value="NZ_JABSNO010000039.1"/>
</dbReference>
<comment type="caution">
    <text evidence="3">The sequence shown here is derived from an EMBL/GenBank/DDBJ whole genome shotgun (WGS) entry which is preliminary data.</text>
</comment>
<accession>A0A8J8GDP8</accession>
<evidence type="ECO:0008006" key="5">
    <source>
        <dbReference type="Google" id="ProtNLM"/>
    </source>
</evidence>
<gene>
    <name evidence="3" type="ORF">HNQ03_003145</name>
</gene>
<feature type="signal peptide" evidence="2">
    <location>
        <begin position="1"/>
        <end position="23"/>
    </location>
</feature>
<dbReference type="AlphaFoldDB" id="A0A8J8GDP8"/>
<reference evidence="3" key="1">
    <citation type="submission" date="2020-05" db="EMBL/GenBank/DDBJ databases">
        <title>Genomic Encyclopedia of Type Strains, Phase IV (KMG-V): Genome sequencing to study the core and pangenomes of soil and plant-associated prokaryotes.</title>
        <authorList>
            <person name="Whitman W."/>
        </authorList>
    </citation>
    <scope>NUCLEOTIDE SEQUENCE</scope>
    <source>
        <strain evidence="3">16F</strain>
    </source>
</reference>
<keyword evidence="4" id="KW-1185">Reference proteome</keyword>
<dbReference type="Proteomes" id="UP000610746">
    <property type="component" value="Unassembled WGS sequence"/>
</dbReference>
<keyword evidence="2" id="KW-0732">Signal</keyword>
<name>A0A8J8GDP8_9FLAO</name>
<feature type="compositionally biased region" description="Low complexity" evidence="1">
    <location>
        <begin position="187"/>
        <end position="200"/>
    </location>
</feature>
<dbReference type="EMBL" id="JABSNO010000039">
    <property type="protein sequence ID" value="NRS94045.1"/>
    <property type="molecule type" value="Genomic_DNA"/>
</dbReference>
<proteinExistence type="predicted"/>
<evidence type="ECO:0000313" key="4">
    <source>
        <dbReference type="Proteomes" id="UP000610746"/>
    </source>
</evidence>
<feature type="chain" id="PRO_5035216601" description="Curli production assembly/transport component CsgG" evidence="2">
    <location>
        <begin position="24"/>
        <end position="282"/>
    </location>
</feature>
<protein>
    <recommendedName>
        <fullName evidence="5">Curli production assembly/transport component CsgG</fullName>
    </recommendedName>
</protein>
<organism evidence="3 4">
    <name type="scientific">Frigoriflavimonas asaccharolytica</name>
    <dbReference type="NCBI Taxonomy" id="2735899"/>
    <lineage>
        <taxon>Bacteria</taxon>
        <taxon>Pseudomonadati</taxon>
        <taxon>Bacteroidota</taxon>
        <taxon>Flavobacteriia</taxon>
        <taxon>Flavobacteriales</taxon>
        <taxon>Weeksellaceae</taxon>
        <taxon>Frigoriflavimonas</taxon>
    </lineage>
</organism>
<sequence length="282" mass="31467">MTYFIKNLVPLFLFICMSINAFAQNDIVLKNDGQEMIGNVTQINNDDVNFTYKNEKIPYVIAKNDIHKITFSSGRIEYFNKDGGGKNISKLGDHHNKVAILPFSFVKDQGDGAMAMSKKIQQETYAIFNKKKNNLQYQDVQTTNALLIKAGITGGNKDGYTMGEICDILGVEYVIQGMVSVERTGASSYSNSNSTISNTNDPNRRQTSRGLIGQVFSTSKTNVKSNSSSSTSDDFSTAITMNIYNDKGDNIFNQDHSSFWSMEDAYKITLNYLAKKTPLYTK</sequence>
<evidence type="ECO:0000256" key="1">
    <source>
        <dbReference type="SAM" id="MobiDB-lite"/>
    </source>
</evidence>
<feature type="region of interest" description="Disordered" evidence="1">
    <location>
        <begin position="185"/>
        <end position="207"/>
    </location>
</feature>
<evidence type="ECO:0000256" key="2">
    <source>
        <dbReference type="SAM" id="SignalP"/>
    </source>
</evidence>
<evidence type="ECO:0000313" key="3">
    <source>
        <dbReference type="EMBL" id="NRS94045.1"/>
    </source>
</evidence>